<dbReference type="InterPro" id="IPR015854">
    <property type="entry name" value="ABC_transpr_LolD-like"/>
</dbReference>
<dbReference type="PANTHER" id="PTHR24220:SF689">
    <property type="entry name" value="LIPOPROTEIN-RELEASING SYSTEM ATP-BINDING PROTEIN LOLD"/>
    <property type="match status" value="1"/>
</dbReference>
<dbReference type="SMART" id="SM00382">
    <property type="entry name" value="AAA"/>
    <property type="match status" value="1"/>
</dbReference>
<dbReference type="InterPro" id="IPR017911">
    <property type="entry name" value="MacB-like_ATP-bd"/>
</dbReference>
<dbReference type="InterPro" id="IPR027417">
    <property type="entry name" value="P-loop_NTPase"/>
</dbReference>
<dbReference type="Pfam" id="PF00005">
    <property type="entry name" value="ABC_tran"/>
    <property type="match status" value="1"/>
</dbReference>
<dbReference type="CDD" id="cd03255">
    <property type="entry name" value="ABC_MJ0796_LolCDE_FtsE"/>
    <property type="match status" value="1"/>
</dbReference>
<evidence type="ECO:0000256" key="4">
    <source>
        <dbReference type="ARBA" id="ARBA00022840"/>
    </source>
</evidence>
<dbReference type="GO" id="GO:0016887">
    <property type="term" value="F:ATP hydrolysis activity"/>
    <property type="evidence" value="ECO:0007669"/>
    <property type="project" value="InterPro"/>
</dbReference>
<dbReference type="Gene3D" id="3.40.50.300">
    <property type="entry name" value="P-loop containing nucleotide triphosphate hydrolases"/>
    <property type="match status" value="1"/>
</dbReference>
<dbReference type="Proteomes" id="UP000267164">
    <property type="component" value="Chromosome"/>
</dbReference>
<organism evidence="6 7">
    <name type="scientific">Nocardia yunnanensis</name>
    <dbReference type="NCBI Taxonomy" id="2382165"/>
    <lineage>
        <taxon>Bacteria</taxon>
        <taxon>Bacillati</taxon>
        <taxon>Actinomycetota</taxon>
        <taxon>Actinomycetes</taxon>
        <taxon>Mycobacteriales</taxon>
        <taxon>Nocardiaceae</taxon>
        <taxon>Nocardia</taxon>
    </lineage>
</organism>
<dbReference type="GO" id="GO:0005886">
    <property type="term" value="C:plasma membrane"/>
    <property type="evidence" value="ECO:0007669"/>
    <property type="project" value="TreeGrafter"/>
</dbReference>
<evidence type="ECO:0000256" key="2">
    <source>
        <dbReference type="ARBA" id="ARBA00022448"/>
    </source>
</evidence>
<dbReference type="SUPFAM" id="SSF52540">
    <property type="entry name" value="P-loop containing nucleoside triphosphate hydrolases"/>
    <property type="match status" value="1"/>
</dbReference>
<keyword evidence="3" id="KW-0547">Nucleotide-binding</keyword>
<dbReference type="EMBL" id="CP032568">
    <property type="protein sequence ID" value="AYF78893.1"/>
    <property type="molecule type" value="Genomic_DNA"/>
</dbReference>
<proteinExistence type="inferred from homology"/>
<evidence type="ECO:0000313" key="6">
    <source>
        <dbReference type="EMBL" id="AYF78893.1"/>
    </source>
</evidence>
<evidence type="ECO:0000313" key="7">
    <source>
        <dbReference type="Proteomes" id="UP000267164"/>
    </source>
</evidence>
<comment type="similarity">
    <text evidence="1">Belongs to the ABC transporter superfamily.</text>
</comment>
<reference evidence="6 7" key="1">
    <citation type="submission" date="2018-09" db="EMBL/GenBank/DDBJ databases">
        <title>Nocardia yunnanensis sp. nov., an actinomycete isolated from a soil sample.</title>
        <authorList>
            <person name="Zhang J."/>
        </authorList>
    </citation>
    <scope>NUCLEOTIDE SEQUENCE [LARGE SCALE GENOMIC DNA]</scope>
    <source>
        <strain evidence="6 7">CFHS0054</strain>
    </source>
</reference>
<evidence type="ECO:0000256" key="1">
    <source>
        <dbReference type="ARBA" id="ARBA00005417"/>
    </source>
</evidence>
<dbReference type="GO" id="GO:0022857">
    <property type="term" value="F:transmembrane transporter activity"/>
    <property type="evidence" value="ECO:0007669"/>
    <property type="project" value="TreeGrafter"/>
</dbReference>
<keyword evidence="4 6" id="KW-0067">ATP-binding</keyword>
<dbReference type="InterPro" id="IPR003593">
    <property type="entry name" value="AAA+_ATPase"/>
</dbReference>
<dbReference type="InterPro" id="IPR017871">
    <property type="entry name" value="ABC_transporter-like_CS"/>
</dbReference>
<gene>
    <name evidence="6" type="ORF">D7D52_10045</name>
</gene>
<dbReference type="GO" id="GO:0005524">
    <property type="term" value="F:ATP binding"/>
    <property type="evidence" value="ECO:0007669"/>
    <property type="project" value="UniProtKB-KW"/>
</dbReference>
<sequence length="234" mass="24538">MRLAAVDVVTPVLRAEQLYRFYRAGAEETLALRGVSLSVDAGETVAVTGPSGSGKSTLLACLSGIDEPDGGFVHLGTERMSHRPEMERAALRGRRIGVLLQAGNLMPHLTVAQNIELVQRLVGRRERPTPGEILDAVGLADRMRARPGQLSGGEATRAGLAVALANAPSVLLADEPTGELDDATEAAILDLLRRRAEAGCAVLVVSHSGAVAGWADRVLHLRDGAFETAESGAP</sequence>
<keyword evidence="2" id="KW-0813">Transport</keyword>
<protein>
    <submittedName>
        <fullName evidence="6">ABC transporter ATP-binding protein</fullName>
    </submittedName>
</protein>
<dbReference type="PROSITE" id="PS00211">
    <property type="entry name" value="ABC_TRANSPORTER_1"/>
    <property type="match status" value="1"/>
</dbReference>
<dbReference type="PANTHER" id="PTHR24220">
    <property type="entry name" value="IMPORT ATP-BINDING PROTEIN"/>
    <property type="match status" value="1"/>
</dbReference>
<feature type="domain" description="ABC transporter" evidence="5">
    <location>
        <begin position="13"/>
        <end position="233"/>
    </location>
</feature>
<keyword evidence="7" id="KW-1185">Reference proteome</keyword>
<dbReference type="OrthoDB" id="9097991at2"/>
<dbReference type="AlphaFoldDB" id="A0A386ZNG9"/>
<dbReference type="PROSITE" id="PS50893">
    <property type="entry name" value="ABC_TRANSPORTER_2"/>
    <property type="match status" value="1"/>
</dbReference>
<dbReference type="InterPro" id="IPR003439">
    <property type="entry name" value="ABC_transporter-like_ATP-bd"/>
</dbReference>
<dbReference type="KEGG" id="nyu:D7D52_10045"/>
<accession>A0A386ZNG9</accession>
<evidence type="ECO:0000256" key="3">
    <source>
        <dbReference type="ARBA" id="ARBA00022741"/>
    </source>
</evidence>
<evidence type="ECO:0000259" key="5">
    <source>
        <dbReference type="PROSITE" id="PS50893"/>
    </source>
</evidence>
<name>A0A386ZNG9_9NOCA</name>